<dbReference type="InterPro" id="IPR030395">
    <property type="entry name" value="GP_PDE_dom"/>
</dbReference>
<dbReference type="EMBL" id="LN829119">
    <property type="protein sequence ID" value="CPR15397.1"/>
    <property type="molecule type" value="Genomic_DNA"/>
</dbReference>
<dbReference type="GO" id="GO:0008081">
    <property type="term" value="F:phosphoric diester hydrolase activity"/>
    <property type="evidence" value="ECO:0007669"/>
    <property type="project" value="InterPro"/>
</dbReference>
<evidence type="ECO:0000313" key="2">
    <source>
        <dbReference type="EMBL" id="CPR15397.1"/>
    </source>
</evidence>
<dbReference type="KEGG" id="fil:BN1229_v1_0336"/>
<dbReference type="InterPro" id="IPR017946">
    <property type="entry name" value="PLC-like_Pdiesterase_TIM-brl"/>
</dbReference>
<reference evidence="3" key="1">
    <citation type="submission" date="2015-02" db="EMBL/GenBank/DDBJ databases">
        <authorList>
            <person name="Chooi Y.-H."/>
        </authorList>
    </citation>
    <scope>NUCLEOTIDE SEQUENCE [LARGE SCALE GENOMIC DNA]</scope>
    <source>
        <strain evidence="3">strain Y</strain>
    </source>
</reference>
<dbReference type="AlphaFoldDB" id="A0A0D6JAJ3"/>
<dbReference type="GO" id="GO:0006629">
    <property type="term" value="P:lipid metabolic process"/>
    <property type="evidence" value="ECO:0007669"/>
    <property type="project" value="InterPro"/>
</dbReference>
<sequence length="256" mass="28590">MSSFDREKFLIPIAHRGLHDERQGRIENTAPSFLAAIQHGFGIECDIRPAALSRPVVFHDPTTERLLDETRTVADLTQDDLARLRYRDGKSAILTFDEFLQLVEGRVPLLVEIKSEWSAPDAVFLKEVIRLIRAYSGPLALMSFDPAILSFVRALEPTIPRGMIAAATGPEDPLARIVGAERASDLSNLLESGPPAPDCYAYRVCDLPTPVTRYAREVHGRPFFAWTVRSPEDFRTAARWADAPIFEGLLPPERTP</sequence>
<protein>
    <submittedName>
        <fullName evidence="2">Glycerophosphoryl diester phosphodiesterase</fullName>
    </submittedName>
</protein>
<organism evidence="2 3">
    <name type="scientific">Candidatus Filomicrobium marinum</name>
    <dbReference type="NCBI Taxonomy" id="1608628"/>
    <lineage>
        <taxon>Bacteria</taxon>
        <taxon>Pseudomonadati</taxon>
        <taxon>Pseudomonadota</taxon>
        <taxon>Alphaproteobacteria</taxon>
        <taxon>Hyphomicrobiales</taxon>
        <taxon>Hyphomicrobiaceae</taxon>
        <taxon>Filomicrobium</taxon>
    </lineage>
</organism>
<name>A0A0D6JAJ3_9HYPH</name>
<keyword evidence="3" id="KW-1185">Reference proteome</keyword>
<evidence type="ECO:0000313" key="3">
    <source>
        <dbReference type="Proteomes" id="UP000033187"/>
    </source>
</evidence>
<dbReference type="OrthoDB" id="384721at2"/>
<dbReference type="PANTHER" id="PTHR46211:SF1">
    <property type="entry name" value="GLYCEROPHOSPHODIESTER PHOSPHODIESTERASE, CYTOPLASMIC"/>
    <property type="match status" value="1"/>
</dbReference>
<dbReference type="Gene3D" id="3.20.20.190">
    <property type="entry name" value="Phosphatidylinositol (PI) phosphodiesterase"/>
    <property type="match status" value="1"/>
</dbReference>
<dbReference type="Pfam" id="PF03009">
    <property type="entry name" value="GDPD"/>
    <property type="match status" value="1"/>
</dbReference>
<dbReference type="Proteomes" id="UP000033187">
    <property type="component" value="Chromosome 1"/>
</dbReference>
<dbReference type="PROSITE" id="PS51704">
    <property type="entry name" value="GP_PDE"/>
    <property type="match status" value="1"/>
</dbReference>
<gene>
    <name evidence="2" type="ORF">YBN1229_v1_0340</name>
</gene>
<dbReference type="SUPFAM" id="SSF51695">
    <property type="entry name" value="PLC-like phosphodiesterases"/>
    <property type="match status" value="1"/>
</dbReference>
<dbReference type="RefSeq" id="WP_046475895.1">
    <property type="nucleotide sequence ID" value="NZ_LN829118.1"/>
</dbReference>
<dbReference type="PANTHER" id="PTHR46211">
    <property type="entry name" value="GLYCEROPHOSPHORYL DIESTER PHOSPHODIESTERASE"/>
    <property type="match status" value="1"/>
</dbReference>
<evidence type="ECO:0000259" key="1">
    <source>
        <dbReference type="PROSITE" id="PS51704"/>
    </source>
</evidence>
<proteinExistence type="predicted"/>
<feature type="domain" description="GP-PDE" evidence="1">
    <location>
        <begin position="10"/>
        <end position="256"/>
    </location>
</feature>
<accession>A0A0D6JAJ3</accession>
<dbReference type="KEGG" id="fiy:BN1229_v1_0340"/>